<dbReference type="GO" id="GO:0031464">
    <property type="term" value="C:Cul4A-RING E3 ubiquitin ligase complex"/>
    <property type="evidence" value="ECO:0007669"/>
    <property type="project" value="TreeGrafter"/>
</dbReference>
<comment type="caution">
    <text evidence="8">The sequence shown here is derived from an EMBL/GenBank/DDBJ whole genome shotgun (WGS) entry which is preliminary data.</text>
</comment>
<accession>A0A3E2H5F5</accession>
<reference evidence="8 9" key="1">
    <citation type="submission" date="2018-05" db="EMBL/GenBank/DDBJ databases">
        <title>Draft genome sequence of Scytalidium lignicola DSM 105466, a ubiquitous saprotrophic fungus.</title>
        <authorList>
            <person name="Buettner E."/>
            <person name="Gebauer A.M."/>
            <person name="Hofrichter M."/>
            <person name="Liers C."/>
            <person name="Kellner H."/>
        </authorList>
    </citation>
    <scope>NUCLEOTIDE SEQUENCE [LARGE SCALE GENOMIC DNA]</scope>
    <source>
        <strain evidence="8 9">DSM 105466</strain>
    </source>
</reference>
<dbReference type="GO" id="GO:0006283">
    <property type="term" value="P:transcription-coupled nucleotide-excision repair"/>
    <property type="evidence" value="ECO:0007669"/>
    <property type="project" value="InterPro"/>
</dbReference>
<evidence type="ECO:0000256" key="5">
    <source>
        <dbReference type="PROSITE-ProRule" id="PRU00221"/>
    </source>
</evidence>
<dbReference type="GO" id="GO:0043161">
    <property type="term" value="P:proteasome-mediated ubiquitin-dependent protein catabolic process"/>
    <property type="evidence" value="ECO:0007669"/>
    <property type="project" value="TreeGrafter"/>
</dbReference>
<feature type="repeat" description="WD" evidence="5">
    <location>
        <begin position="69"/>
        <end position="111"/>
    </location>
</feature>
<evidence type="ECO:0000256" key="3">
    <source>
        <dbReference type="ARBA" id="ARBA00022763"/>
    </source>
</evidence>
<feature type="coiled-coil region" evidence="6">
    <location>
        <begin position="444"/>
        <end position="471"/>
    </location>
</feature>
<evidence type="ECO:0000256" key="7">
    <source>
        <dbReference type="SAM" id="MobiDB-lite"/>
    </source>
</evidence>
<dbReference type="PANTHER" id="PTHR46202">
    <property type="entry name" value="DNA EXCISION REPAIR PROTEIN ERCC-8"/>
    <property type="match status" value="1"/>
</dbReference>
<evidence type="ECO:0000256" key="2">
    <source>
        <dbReference type="ARBA" id="ARBA00022737"/>
    </source>
</evidence>
<organism evidence="8 9">
    <name type="scientific">Scytalidium lignicola</name>
    <name type="common">Hyphomycete</name>
    <dbReference type="NCBI Taxonomy" id="5539"/>
    <lineage>
        <taxon>Eukaryota</taxon>
        <taxon>Fungi</taxon>
        <taxon>Dikarya</taxon>
        <taxon>Ascomycota</taxon>
        <taxon>Pezizomycotina</taxon>
        <taxon>Leotiomycetes</taxon>
        <taxon>Leotiomycetes incertae sedis</taxon>
        <taxon>Scytalidium</taxon>
    </lineage>
</organism>
<keyword evidence="1 5" id="KW-0853">WD repeat</keyword>
<protein>
    <submittedName>
        <fullName evidence="8">Uncharacterized protein</fullName>
    </submittedName>
</protein>
<dbReference type="PROSITE" id="PS50294">
    <property type="entry name" value="WD_REPEATS_REGION"/>
    <property type="match status" value="3"/>
</dbReference>
<dbReference type="Gene3D" id="2.130.10.10">
    <property type="entry name" value="YVTN repeat-like/Quinoprotein amine dehydrogenase"/>
    <property type="match status" value="1"/>
</dbReference>
<gene>
    <name evidence="8" type="ORF">B7463_g7798</name>
</gene>
<dbReference type="Proteomes" id="UP000258309">
    <property type="component" value="Unassembled WGS sequence"/>
</dbReference>
<dbReference type="EMBL" id="NCSJ02000160">
    <property type="protein sequence ID" value="RFU28527.1"/>
    <property type="molecule type" value="Genomic_DNA"/>
</dbReference>
<feature type="repeat" description="WD" evidence="5">
    <location>
        <begin position="287"/>
        <end position="328"/>
    </location>
</feature>
<feature type="repeat" description="WD" evidence="5">
    <location>
        <begin position="215"/>
        <end position="257"/>
    </location>
</feature>
<dbReference type="PRINTS" id="PR00320">
    <property type="entry name" value="GPROTEINBRPT"/>
</dbReference>
<feature type="non-terminal residue" evidence="8">
    <location>
        <position position="476"/>
    </location>
</feature>
<keyword evidence="9" id="KW-1185">Reference proteome</keyword>
<dbReference type="InterPro" id="IPR042238">
    <property type="entry name" value="Rad28/ERCC8/Ckn1/ATCSA-1"/>
</dbReference>
<dbReference type="OMA" id="GEIFMFE"/>
<feature type="non-terminal residue" evidence="8">
    <location>
        <position position="1"/>
    </location>
</feature>
<dbReference type="OrthoDB" id="361494at2759"/>
<keyword evidence="6" id="KW-0175">Coiled coil</keyword>
<dbReference type="InterPro" id="IPR019775">
    <property type="entry name" value="WD40_repeat_CS"/>
</dbReference>
<dbReference type="GO" id="GO:0000109">
    <property type="term" value="C:nucleotide-excision repair complex"/>
    <property type="evidence" value="ECO:0007669"/>
    <property type="project" value="TreeGrafter"/>
</dbReference>
<evidence type="ECO:0000313" key="8">
    <source>
        <dbReference type="EMBL" id="RFU28527.1"/>
    </source>
</evidence>
<dbReference type="AlphaFoldDB" id="A0A3E2H5F5"/>
<dbReference type="InterPro" id="IPR020472">
    <property type="entry name" value="WD40_PAC1"/>
</dbReference>
<evidence type="ECO:0000256" key="6">
    <source>
        <dbReference type="SAM" id="Coils"/>
    </source>
</evidence>
<keyword evidence="4" id="KW-0234">DNA repair</keyword>
<dbReference type="SMART" id="SM00320">
    <property type="entry name" value="WD40"/>
    <property type="match status" value="5"/>
</dbReference>
<evidence type="ECO:0000256" key="4">
    <source>
        <dbReference type="ARBA" id="ARBA00023204"/>
    </source>
</evidence>
<dbReference type="GO" id="GO:0000209">
    <property type="term" value="P:protein polyubiquitination"/>
    <property type="evidence" value="ECO:0007669"/>
    <property type="project" value="TreeGrafter"/>
</dbReference>
<proteinExistence type="predicted"/>
<keyword evidence="3" id="KW-0227">DNA damage</keyword>
<dbReference type="PROSITE" id="PS50082">
    <property type="entry name" value="WD_REPEATS_2"/>
    <property type="match status" value="3"/>
</dbReference>
<dbReference type="InterPro" id="IPR015943">
    <property type="entry name" value="WD40/YVTN_repeat-like_dom_sf"/>
</dbReference>
<dbReference type="Pfam" id="PF00400">
    <property type="entry name" value="WD40"/>
    <property type="match status" value="4"/>
</dbReference>
<keyword evidence="2" id="KW-0677">Repeat</keyword>
<evidence type="ECO:0000256" key="1">
    <source>
        <dbReference type="ARBA" id="ARBA00022574"/>
    </source>
</evidence>
<dbReference type="STRING" id="5539.A0A3E2H5F5"/>
<dbReference type="InterPro" id="IPR036322">
    <property type="entry name" value="WD40_repeat_dom_sf"/>
</dbReference>
<dbReference type="PROSITE" id="PS00678">
    <property type="entry name" value="WD_REPEATS_1"/>
    <property type="match status" value="3"/>
</dbReference>
<dbReference type="SUPFAM" id="SSF50978">
    <property type="entry name" value="WD40 repeat-like"/>
    <property type="match status" value="1"/>
</dbReference>
<sequence length="476" mass="52261">MNHLLLDRSTGTLSPRAFARIQTAQRVYTIQPTPSLRFNGGEREAPPPHDTTGWSEELQAENKPNEVKVWAHQSGVNALAIDRFEGRTLISGGADASIRLWNLDEFGKTNTTTGEHTYEPVTVVPKTTSSHKFGITHISFYPFDSLAFLSSSYDHTLKLHSTVSPTIPSASFDLSYIIYNHALSPIASHLLVACATQHPAVRLVDLRSGSATHSLAGHTGAVLAVEWSPTVEHILASGGIDGTVRLWDVRKSSAAVGVLDMEDSTGVDVAGTRKVRPANMDATRGSAKAHTGAVNGISWTDDGYCLITAGHDSRIRVWDASTGANTLASFGPTLKNTQLSHLPLLVAPTSLTPADQNLLFYPNERELLMFELHDGRLVKRLRVPGQDVSVVRSRTGERNIKSRITGLAWRNPCEGIYSAHSDGCIRAWLPRMDGEGEDEDEVGEEKNEEENERLKRKRKVLDDVYRDLTRQKITFG</sequence>
<name>A0A3E2H5F5_SCYLI</name>
<feature type="region of interest" description="Disordered" evidence="7">
    <location>
        <begin position="33"/>
        <end position="58"/>
    </location>
</feature>
<evidence type="ECO:0000313" key="9">
    <source>
        <dbReference type="Proteomes" id="UP000258309"/>
    </source>
</evidence>
<dbReference type="PANTHER" id="PTHR46202:SF1">
    <property type="entry name" value="DNA EXCISION REPAIR PROTEIN ERCC-8"/>
    <property type="match status" value="1"/>
</dbReference>
<dbReference type="InterPro" id="IPR001680">
    <property type="entry name" value="WD40_rpt"/>
</dbReference>